<comment type="similarity">
    <text evidence="6">Belongs to the GcvP family. C-terminal subunit subfamily.</text>
</comment>
<evidence type="ECO:0000256" key="2">
    <source>
        <dbReference type="ARBA" id="ARBA00003788"/>
    </source>
</evidence>
<proteinExistence type="inferred from homology"/>
<dbReference type="GO" id="GO:0016594">
    <property type="term" value="F:glycine binding"/>
    <property type="evidence" value="ECO:0007669"/>
    <property type="project" value="TreeGrafter"/>
</dbReference>
<accession>A0A7V3ZZ96</accession>
<dbReference type="GO" id="GO:0004375">
    <property type="term" value="F:glycine dehydrogenase (decarboxylating) activity"/>
    <property type="evidence" value="ECO:0007669"/>
    <property type="project" value="UniProtKB-EC"/>
</dbReference>
<evidence type="ECO:0000259" key="8">
    <source>
        <dbReference type="Pfam" id="PF21478"/>
    </source>
</evidence>
<sequence length="477" mass="53963">MELIFEISKPGKTGFTIKKFEKTAIISIPEKYKRKEDPELPELAENEVVRHFIALSTLNHHVDKGFYPLGSCTMKYNPKVNEYTANLPGFTHLHPLQPPQTVQGALKLMKELEYLLAEISGMDAISLQPAAGAHGEYSGIKIIRKYHEKKGNPRKYILIPDSAHGTNPASTTLSGYQAITIKSDETGRIDVEDLKRHLNEEVAGFMVTNPNTLGIFENRIHEISELVHSVGGLMYMDGANLNAFVGHIRPGDLGFDVMHFNLHKTFSTPHGGGGPGSGPIGVKKFLEPYLPVPRIVERNGRFELDYNYPDSIGKIHSFYGNFLVLIRAYTYIRMLGREYLKKVSEDAVLNANYLRKKLMEHYELPYKSTCMHEFVLSGKEFKKYGVRTLDIAKRILDFGIHAPTIYFPLIVPEALMIEPTETENKETLDKFVEVLLQIKEEAVKNPEILKTAPHTTPVKRLDDALAVKLTRLRYTKE</sequence>
<dbReference type="Pfam" id="PF21478">
    <property type="entry name" value="GcvP2_C"/>
    <property type="match status" value="1"/>
</dbReference>
<reference evidence="9" key="1">
    <citation type="journal article" date="2020" name="mSystems">
        <title>Genome- and Community-Level Interaction Insights into Carbon Utilization and Element Cycling Functions of Hydrothermarchaeota in Hydrothermal Sediment.</title>
        <authorList>
            <person name="Zhou Z."/>
            <person name="Liu Y."/>
            <person name="Xu W."/>
            <person name="Pan J."/>
            <person name="Luo Z.H."/>
            <person name="Li M."/>
        </authorList>
    </citation>
    <scope>NUCLEOTIDE SEQUENCE [LARGE SCALE GENOMIC DNA]</scope>
    <source>
        <strain evidence="9">SpSt-69</strain>
    </source>
</reference>
<dbReference type="GO" id="GO:0019464">
    <property type="term" value="P:glycine decarboxylation via glycine cleavage system"/>
    <property type="evidence" value="ECO:0007669"/>
    <property type="project" value="UniProtKB-UniRule"/>
</dbReference>
<keyword evidence="4 6" id="KW-0560">Oxidoreductase</keyword>
<comment type="catalytic activity">
    <reaction evidence="5 6">
        <text>N(6)-[(R)-lipoyl]-L-lysyl-[glycine-cleavage complex H protein] + glycine + H(+) = N(6)-[(R)-S(8)-aminomethyldihydrolipoyl]-L-lysyl-[glycine-cleavage complex H protein] + CO2</text>
        <dbReference type="Rhea" id="RHEA:24304"/>
        <dbReference type="Rhea" id="RHEA-COMP:10494"/>
        <dbReference type="Rhea" id="RHEA-COMP:10495"/>
        <dbReference type="ChEBI" id="CHEBI:15378"/>
        <dbReference type="ChEBI" id="CHEBI:16526"/>
        <dbReference type="ChEBI" id="CHEBI:57305"/>
        <dbReference type="ChEBI" id="CHEBI:83099"/>
        <dbReference type="ChEBI" id="CHEBI:83143"/>
        <dbReference type="EC" id="1.4.4.2"/>
    </reaction>
</comment>
<evidence type="ECO:0000256" key="4">
    <source>
        <dbReference type="ARBA" id="ARBA00023002"/>
    </source>
</evidence>
<dbReference type="Pfam" id="PF02347">
    <property type="entry name" value="GDC-P"/>
    <property type="match status" value="1"/>
</dbReference>
<dbReference type="GO" id="GO:0005960">
    <property type="term" value="C:glycine cleavage complex"/>
    <property type="evidence" value="ECO:0007669"/>
    <property type="project" value="TreeGrafter"/>
</dbReference>
<dbReference type="EC" id="1.4.4.2" evidence="6"/>
<evidence type="ECO:0000256" key="3">
    <source>
        <dbReference type="ARBA" id="ARBA00022898"/>
    </source>
</evidence>
<evidence type="ECO:0000256" key="1">
    <source>
        <dbReference type="ARBA" id="ARBA00001933"/>
    </source>
</evidence>
<dbReference type="GO" id="GO:0030170">
    <property type="term" value="F:pyridoxal phosphate binding"/>
    <property type="evidence" value="ECO:0007669"/>
    <property type="project" value="TreeGrafter"/>
</dbReference>
<comment type="cofactor">
    <cofactor evidence="1 6">
        <name>pyridoxal 5'-phosphate</name>
        <dbReference type="ChEBI" id="CHEBI:597326"/>
    </cofactor>
</comment>
<name>A0A7V3ZZ96_UNCW3</name>
<comment type="caution">
    <text evidence="9">The sequence shown here is derived from an EMBL/GenBank/DDBJ whole genome shotgun (WGS) entry which is preliminary data.</text>
</comment>
<dbReference type="InterPro" id="IPR023012">
    <property type="entry name" value="GcvPB"/>
</dbReference>
<comment type="subunit">
    <text evidence="6">The glycine cleavage system is composed of four proteins: P, T, L and H. In this organism, the P 'protein' is a heterodimer of two subunits.</text>
</comment>
<dbReference type="InterPro" id="IPR015421">
    <property type="entry name" value="PyrdxlP-dep_Trfase_major"/>
</dbReference>
<feature type="domain" description="Glycine dehydrogenase C-terminal" evidence="8">
    <location>
        <begin position="344"/>
        <end position="443"/>
    </location>
</feature>
<dbReference type="InterPro" id="IPR049315">
    <property type="entry name" value="GDC-P_N"/>
</dbReference>
<dbReference type="InterPro" id="IPR049316">
    <property type="entry name" value="GDC-P_C"/>
</dbReference>
<dbReference type="CDD" id="cd00613">
    <property type="entry name" value="GDC-P"/>
    <property type="match status" value="1"/>
</dbReference>
<feature type="domain" description="Glycine cleavage system P-protein N-terminal" evidence="7">
    <location>
        <begin position="24"/>
        <end position="291"/>
    </location>
</feature>
<dbReference type="GO" id="GO:0005829">
    <property type="term" value="C:cytosol"/>
    <property type="evidence" value="ECO:0007669"/>
    <property type="project" value="TreeGrafter"/>
</dbReference>
<organism evidence="9">
    <name type="scientific">candidate division WOR-3 bacterium</name>
    <dbReference type="NCBI Taxonomy" id="2052148"/>
    <lineage>
        <taxon>Bacteria</taxon>
        <taxon>Bacteria division WOR-3</taxon>
    </lineage>
</organism>
<dbReference type="Gene3D" id="3.90.1150.10">
    <property type="entry name" value="Aspartate Aminotransferase, domain 1"/>
    <property type="match status" value="1"/>
</dbReference>
<dbReference type="SUPFAM" id="SSF53383">
    <property type="entry name" value="PLP-dependent transferases"/>
    <property type="match status" value="1"/>
</dbReference>
<dbReference type="InterPro" id="IPR020581">
    <property type="entry name" value="GDC_P"/>
</dbReference>
<dbReference type="FunFam" id="3.90.1150.10:FF:000014">
    <property type="entry name" value="Probable glycine dehydrogenase (decarboxylating) subunit 2"/>
    <property type="match status" value="1"/>
</dbReference>
<dbReference type="AlphaFoldDB" id="A0A7V3ZZ96"/>
<comment type="function">
    <text evidence="2 6">The glycine cleavage system catalyzes the degradation of glycine. The P protein binds the alpha-amino group of glycine through its pyridoxal phosphate cofactor; CO(2) is released and the remaining methylamine moiety is then transferred to the lipoamide cofactor of the H protein.</text>
</comment>
<dbReference type="FunFam" id="3.40.640.10:FF:000224">
    <property type="entry name" value="Probable glycine dehydrogenase (decarboxylating) subunit 2"/>
    <property type="match status" value="1"/>
</dbReference>
<protein>
    <recommendedName>
        <fullName evidence="6">Probable glycine dehydrogenase (decarboxylating) subunit 2</fullName>
        <ecNumber evidence="6">1.4.4.2</ecNumber>
    </recommendedName>
    <alternativeName>
        <fullName evidence="6">Glycine cleavage system P-protein subunit 2</fullName>
    </alternativeName>
    <alternativeName>
        <fullName evidence="6">Glycine decarboxylase subunit 2</fullName>
    </alternativeName>
    <alternativeName>
        <fullName evidence="6">Glycine dehydrogenase (aminomethyl-transferring) subunit 2</fullName>
    </alternativeName>
</protein>
<gene>
    <name evidence="6" type="primary">gcvPB</name>
    <name evidence="9" type="ORF">ENU66_07510</name>
</gene>
<dbReference type="InterPro" id="IPR015422">
    <property type="entry name" value="PyrdxlP-dep_Trfase_small"/>
</dbReference>
<dbReference type="HAMAP" id="MF_00713">
    <property type="entry name" value="GcvPB"/>
    <property type="match status" value="1"/>
</dbReference>
<evidence type="ECO:0000313" key="9">
    <source>
        <dbReference type="EMBL" id="HGL18155.1"/>
    </source>
</evidence>
<dbReference type="PANTHER" id="PTHR11773:SF1">
    <property type="entry name" value="GLYCINE DEHYDROGENASE (DECARBOXYLATING), MITOCHONDRIAL"/>
    <property type="match status" value="1"/>
</dbReference>
<evidence type="ECO:0000259" key="7">
    <source>
        <dbReference type="Pfam" id="PF02347"/>
    </source>
</evidence>
<evidence type="ECO:0000256" key="6">
    <source>
        <dbReference type="HAMAP-Rule" id="MF_00713"/>
    </source>
</evidence>
<dbReference type="NCBIfam" id="NF003346">
    <property type="entry name" value="PRK04366.1"/>
    <property type="match status" value="1"/>
</dbReference>
<dbReference type="InterPro" id="IPR015424">
    <property type="entry name" value="PyrdxlP-dep_Trfase"/>
</dbReference>
<keyword evidence="3 6" id="KW-0663">Pyridoxal phosphate</keyword>
<dbReference type="Gene3D" id="6.20.440.10">
    <property type="match status" value="1"/>
</dbReference>
<dbReference type="Gene3D" id="3.40.640.10">
    <property type="entry name" value="Type I PLP-dependent aspartate aminotransferase-like (Major domain)"/>
    <property type="match status" value="1"/>
</dbReference>
<evidence type="ECO:0000256" key="5">
    <source>
        <dbReference type="ARBA" id="ARBA00049026"/>
    </source>
</evidence>
<dbReference type="EMBL" id="DTDJ01000047">
    <property type="protein sequence ID" value="HGL18155.1"/>
    <property type="molecule type" value="Genomic_DNA"/>
</dbReference>
<dbReference type="PANTHER" id="PTHR11773">
    <property type="entry name" value="GLYCINE DEHYDROGENASE, DECARBOXYLATING"/>
    <property type="match status" value="1"/>
</dbReference>
<feature type="modified residue" description="N6-(pyridoxal phosphate)lysine" evidence="6">
    <location>
        <position position="264"/>
    </location>
</feature>